<dbReference type="CDD" id="cd03219">
    <property type="entry name" value="ABC_Mj1267_LivG_branched"/>
    <property type="match status" value="1"/>
</dbReference>
<keyword evidence="3 5" id="KW-0067">ATP-binding</keyword>
<sequence>MISPAKLVETKDLGIHFGGLKAIQNVNFTLDQGELRCLIGPNGAGKTTFFRLLTGVHKPSVGSVSIDGTPIKGLQTHQIAELGVGIKTQIPSLFDNLTVRENLWLSARKRNCRAEADRIAEEVLETIQLGRLAKTEVAKLAHGQRQWVELGVVIASRPKLILLDEPAAGMTGHERERTAELIRDINRACAIIVVEHDMEFIKMIAKTVTVFNRGEVLMEDTVGKVLSDQRVKDVYLGKQTGGVTL</sequence>
<dbReference type="InterPro" id="IPR051120">
    <property type="entry name" value="ABC_AA/LPS_Transport"/>
</dbReference>
<keyword evidence="2" id="KW-0547">Nucleotide-binding</keyword>
<dbReference type="Gene3D" id="3.40.50.300">
    <property type="entry name" value="P-loop containing nucleotide triphosphate hydrolases"/>
    <property type="match status" value="1"/>
</dbReference>
<dbReference type="InterPro" id="IPR003593">
    <property type="entry name" value="AAA+_ATPase"/>
</dbReference>
<dbReference type="EMBL" id="HE616899">
    <property type="protein sequence ID" value="CCF00966.1"/>
    <property type="molecule type" value="Genomic_DNA"/>
</dbReference>
<name>G9AIT4_SINF1</name>
<evidence type="ECO:0000256" key="3">
    <source>
        <dbReference type="ARBA" id="ARBA00022840"/>
    </source>
</evidence>
<geneLocation type="plasmid" evidence="5 6">
    <name>pSfHH103e</name>
</geneLocation>
<dbReference type="SUPFAM" id="SSF52540">
    <property type="entry name" value="P-loop containing nucleoside triphosphate hydrolases"/>
    <property type="match status" value="1"/>
</dbReference>
<proteinExistence type="predicted"/>
<dbReference type="GO" id="GO:0005524">
    <property type="term" value="F:ATP binding"/>
    <property type="evidence" value="ECO:0007669"/>
    <property type="project" value="UniProtKB-KW"/>
</dbReference>
<keyword evidence="5" id="KW-0378">Hydrolase</keyword>
<dbReference type="GO" id="GO:0005886">
    <property type="term" value="C:plasma membrane"/>
    <property type="evidence" value="ECO:0007669"/>
    <property type="project" value="TreeGrafter"/>
</dbReference>
<dbReference type="PROSITE" id="PS50893">
    <property type="entry name" value="ABC_TRANSPORTER_2"/>
    <property type="match status" value="1"/>
</dbReference>
<evidence type="ECO:0000256" key="1">
    <source>
        <dbReference type="ARBA" id="ARBA00022448"/>
    </source>
</evidence>
<dbReference type="SMART" id="SM00382">
    <property type="entry name" value="AAA"/>
    <property type="match status" value="1"/>
</dbReference>
<dbReference type="EC" id="3.6.3.29" evidence="5"/>
<keyword evidence="1" id="KW-0813">Transport</keyword>
<dbReference type="Proteomes" id="UP000007735">
    <property type="component" value="Plasmid pSfHH103e"/>
</dbReference>
<protein>
    <submittedName>
        <fullName evidence="5">ABC transporter ATP-binding protein</fullName>
        <ecNumber evidence="5">3.6.3.29</ecNumber>
    </submittedName>
</protein>
<evidence type="ECO:0000259" key="4">
    <source>
        <dbReference type="PROSITE" id="PS50893"/>
    </source>
</evidence>
<dbReference type="HOGENOM" id="CLU_000604_1_2_5"/>
<accession>G9AIT4</accession>
<organism evidence="5 6">
    <name type="scientific">Sinorhizobium fredii (strain HH103)</name>
    <dbReference type="NCBI Taxonomy" id="1117943"/>
    <lineage>
        <taxon>Bacteria</taxon>
        <taxon>Pseudomonadati</taxon>
        <taxon>Pseudomonadota</taxon>
        <taxon>Alphaproteobacteria</taxon>
        <taxon>Hyphomicrobiales</taxon>
        <taxon>Rhizobiaceae</taxon>
        <taxon>Sinorhizobium/Ensifer group</taxon>
        <taxon>Sinorhizobium</taxon>
    </lineage>
</organism>
<reference evidence="5 6" key="1">
    <citation type="journal article" date="2012" name="J. Bacteriol.">
        <title>Genome sequence of the soybean symbiont Sinorhizobium fredii HH103.</title>
        <authorList>
            <person name="Weidner S."/>
            <person name="Becker A."/>
            <person name="Bonilla I."/>
            <person name="Jaenicke S."/>
            <person name="Lloret J."/>
            <person name="Margaret I."/>
            <person name="Puhler A."/>
            <person name="Ruiz-Sainz J.E."/>
            <person name="Schneiker-Bekel S."/>
            <person name="Szczepanowski R."/>
            <person name="Vinardell J.M."/>
            <person name="Zehner S."/>
            <person name="Gottfert M."/>
        </authorList>
    </citation>
    <scope>NUCLEOTIDE SEQUENCE [LARGE SCALE GENOMIC DNA]</scope>
    <source>
        <strain evidence="5 6">HH103</strain>
        <plasmid evidence="6">pSfHH103e</plasmid>
    </source>
</reference>
<dbReference type="InterPro" id="IPR003439">
    <property type="entry name" value="ABC_transporter-like_ATP-bd"/>
</dbReference>
<feature type="domain" description="ABC transporter" evidence="4">
    <location>
        <begin position="8"/>
        <end position="238"/>
    </location>
</feature>
<evidence type="ECO:0000313" key="6">
    <source>
        <dbReference type="Proteomes" id="UP000007735"/>
    </source>
</evidence>
<dbReference type="PANTHER" id="PTHR45772:SF8">
    <property type="entry name" value="HIGH-AFFINITY BRANCHED-CHAIN AMINO ACID TRANSPORT ATP-BINDING PROTEIN"/>
    <property type="match status" value="1"/>
</dbReference>
<dbReference type="Pfam" id="PF00005">
    <property type="entry name" value="ABC_tran"/>
    <property type="match status" value="1"/>
</dbReference>
<dbReference type="KEGG" id="sfh:SFHH103_06507"/>
<evidence type="ECO:0000313" key="5">
    <source>
        <dbReference type="EMBL" id="CCF00966.1"/>
    </source>
</evidence>
<dbReference type="GO" id="GO:0016887">
    <property type="term" value="F:ATP hydrolysis activity"/>
    <property type="evidence" value="ECO:0007669"/>
    <property type="project" value="InterPro"/>
</dbReference>
<evidence type="ECO:0000256" key="2">
    <source>
        <dbReference type="ARBA" id="ARBA00022741"/>
    </source>
</evidence>
<gene>
    <name evidence="5" type="ordered locus">SFHH103_06507</name>
</gene>
<dbReference type="InterPro" id="IPR027417">
    <property type="entry name" value="P-loop_NTPase"/>
</dbReference>
<dbReference type="PATRIC" id="fig|380.5.peg.6050"/>
<dbReference type="RefSeq" id="WP_014332605.1">
    <property type="nucleotide sequence ID" value="NC_016815.1"/>
</dbReference>
<dbReference type="AlphaFoldDB" id="G9AIT4"/>
<dbReference type="PANTHER" id="PTHR45772">
    <property type="entry name" value="CONSERVED COMPONENT OF ABC TRANSPORTER FOR NATURAL AMINO ACIDS-RELATED"/>
    <property type="match status" value="1"/>
</dbReference>
<keyword evidence="5" id="KW-0614">Plasmid</keyword>